<feature type="domain" description="RNB" evidence="2">
    <location>
        <begin position="51"/>
        <end position="368"/>
    </location>
</feature>
<dbReference type="Pfam" id="PF18614">
    <property type="entry name" value="RNase_II_C_S1"/>
    <property type="match status" value="1"/>
</dbReference>
<protein>
    <submittedName>
        <fullName evidence="3">RNB domain-containing ribonuclease</fullName>
    </submittedName>
</protein>
<organism evidence="3 4">
    <name type="scientific">Leucobacter alluvii</name>
    <dbReference type="NCBI Taxonomy" id="340321"/>
    <lineage>
        <taxon>Bacteria</taxon>
        <taxon>Bacillati</taxon>
        <taxon>Actinomycetota</taxon>
        <taxon>Actinomycetes</taxon>
        <taxon>Micrococcales</taxon>
        <taxon>Microbacteriaceae</taxon>
        <taxon>Leucobacter</taxon>
    </lineage>
</organism>
<evidence type="ECO:0000313" key="4">
    <source>
        <dbReference type="Proteomes" id="UP001501084"/>
    </source>
</evidence>
<accession>A0ABN3B1M1</accession>
<dbReference type="PANTHER" id="PTHR23355">
    <property type="entry name" value="RIBONUCLEASE"/>
    <property type="match status" value="1"/>
</dbReference>
<dbReference type="InterPro" id="IPR040596">
    <property type="entry name" value="RNase_II_C_S1"/>
</dbReference>
<dbReference type="InterPro" id="IPR012340">
    <property type="entry name" value="NA-bd_OB-fold"/>
</dbReference>
<evidence type="ECO:0000259" key="2">
    <source>
        <dbReference type="SMART" id="SM00955"/>
    </source>
</evidence>
<name>A0ABN3B1M1_9MICO</name>
<evidence type="ECO:0000256" key="1">
    <source>
        <dbReference type="SAM" id="MobiDB-lite"/>
    </source>
</evidence>
<proteinExistence type="predicted"/>
<dbReference type="Proteomes" id="UP001501084">
    <property type="component" value="Unassembled WGS sequence"/>
</dbReference>
<dbReference type="Pfam" id="PF00773">
    <property type="entry name" value="RNB"/>
    <property type="match status" value="1"/>
</dbReference>
<reference evidence="3 4" key="1">
    <citation type="journal article" date="2019" name="Int. J. Syst. Evol. Microbiol.">
        <title>The Global Catalogue of Microorganisms (GCM) 10K type strain sequencing project: providing services to taxonomists for standard genome sequencing and annotation.</title>
        <authorList>
            <consortium name="The Broad Institute Genomics Platform"/>
            <consortium name="The Broad Institute Genome Sequencing Center for Infectious Disease"/>
            <person name="Wu L."/>
            <person name="Ma J."/>
        </authorList>
    </citation>
    <scope>NUCLEOTIDE SEQUENCE [LARGE SCALE GENOMIC DNA]</scope>
    <source>
        <strain evidence="3 4">JCM 14919</strain>
    </source>
</reference>
<sequence length="485" mass="51738">MPNRRAHLSPQTAHGELAAALAALRTDNAVPSDFPADARAEASTAETSEPGEDLRHIPFVTLDPAGAKDLDQAFHIEHRDDGFRVRYAIADLPGFVRPGGALDRETRRRGQTLYLPDGRIPLHPAELSEGRASLLPGADRVAYVWELDLDASGAVTSADVERARVRSRAQLDYATAQTALDAGTGGPLLELLRDVGLLRAEHERSRGGASLNMPDEEIVREPNGYRIVRSFARPIEEWNAQLSLLTGMAAGRMMLDAGVGILRTMPAPDEAALTAFRARVASLGHPWPADTTYGEYLQQLDHASPTTPGVLQAAASLFRGADYTPFDGVVPEQTMQAAIAAPYAHVTAPLRRLVDRWGLVICAAICADEPIPEWARASLDELPALMRASNQLAGQLGSQALDRVEAALLRDRVGEVLPAIVVEVRGERARVQLDDPAVTAQVASAGYTAGTRVDVRVTAADVASGTIELAPLTDGSGDRPAVSAA</sequence>
<dbReference type="SUPFAM" id="SSF50249">
    <property type="entry name" value="Nucleic acid-binding proteins"/>
    <property type="match status" value="1"/>
</dbReference>
<comment type="caution">
    <text evidence="3">The sequence shown here is derived from an EMBL/GenBank/DDBJ whole genome shotgun (WGS) entry which is preliminary data.</text>
</comment>
<gene>
    <name evidence="3" type="ORF">GCM10009786_02940</name>
</gene>
<evidence type="ECO:0000313" key="3">
    <source>
        <dbReference type="EMBL" id="GAA2185653.1"/>
    </source>
</evidence>
<dbReference type="EMBL" id="BAAAOP010000001">
    <property type="protein sequence ID" value="GAA2185653.1"/>
    <property type="molecule type" value="Genomic_DNA"/>
</dbReference>
<feature type="region of interest" description="Disordered" evidence="1">
    <location>
        <begin position="32"/>
        <end position="53"/>
    </location>
</feature>
<dbReference type="InterPro" id="IPR050180">
    <property type="entry name" value="RNR_Ribonuclease"/>
</dbReference>
<dbReference type="PANTHER" id="PTHR23355:SF42">
    <property type="entry name" value="RIBONUCLEASE II, CHLOROPLASTIC_MITOCHONDRIAL"/>
    <property type="match status" value="1"/>
</dbReference>
<dbReference type="SMART" id="SM00955">
    <property type="entry name" value="RNB"/>
    <property type="match status" value="1"/>
</dbReference>
<keyword evidence="4" id="KW-1185">Reference proteome</keyword>
<dbReference type="InterPro" id="IPR001900">
    <property type="entry name" value="RNase_II/R"/>
</dbReference>
<dbReference type="RefSeq" id="WP_346057132.1">
    <property type="nucleotide sequence ID" value="NZ_BAAAOP010000001.1"/>
</dbReference>